<keyword evidence="2" id="KW-1185">Reference proteome</keyword>
<protein>
    <submittedName>
        <fullName evidence="1">Uncharacterized protein</fullName>
    </submittedName>
</protein>
<dbReference type="EMBL" id="CP032869">
    <property type="protein sequence ID" value="AYL97214.1"/>
    <property type="molecule type" value="Genomic_DNA"/>
</dbReference>
<organism evidence="1 2">
    <name type="scientific">Mucilaginibacter celer</name>
    <dbReference type="NCBI Taxonomy" id="2305508"/>
    <lineage>
        <taxon>Bacteria</taxon>
        <taxon>Pseudomonadati</taxon>
        <taxon>Bacteroidota</taxon>
        <taxon>Sphingobacteriia</taxon>
        <taxon>Sphingobacteriales</taxon>
        <taxon>Sphingobacteriaceae</taxon>
        <taxon>Mucilaginibacter</taxon>
    </lineage>
</organism>
<evidence type="ECO:0000313" key="2">
    <source>
        <dbReference type="Proteomes" id="UP000270046"/>
    </source>
</evidence>
<gene>
    <name evidence="1" type="ORF">HYN43_018710</name>
</gene>
<evidence type="ECO:0000313" key="1">
    <source>
        <dbReference type="EMBL" id="AYL97214.1"/>
    </source>
</evidence>
<dbReference type="Proteomes" id="UP000270046">
    <property type="component" value="Chromosome"/>
</dbReference>
<dbReference type="AlphaFoldDB" id="A0A494VQR4"/>
<dbReference type="KEGG" id="muh:HYN43_018710"/>
<proteinExistence type="predicted"/>
<accession>A0A494VQR4</accession>
<name>A0A494VQR4_9SPHI</name>
<reference evidence="1 2" key="1">
    <citation type="submission" date="2018-10" db="EMBL/GenBank/DDBJ databases">
        <title>Genome sequencing of Mucilaginibacter sp. HYN0043.</title>
        <authorList>
            <person name="Kim M."/>
            <person name="Yi H."/>
        </authorList>
    </citation>
    <scope>NUCLEOTIDE SEQUENCE [LARGE SCALE GENOMIC DNA]</scope>
    <source>
        <strain evidence="1 2">HYN0043</strain>
    </source>
</reference>
<sequence length="76" mass="8287">MKYLRNGNCASASVRDCSVKAHSAGGHAGWQGEDLQRKARAAGNAIIQLAVFSLQLAVDCLNQNLQNFRISRMLLK</sequence>